<feature type="compositionally biased region" description="Basic and acidic residues" evidence="1">
    <location>
        <begin position="45"/>
        <end position="55"/>
    </location>
</feature>
<dbReference type="EMBL" id="PYAW01000005">
    <property type="protein sequence ID" value="PSL44656.1"/>
    <property type="molecule type" value="Genomic_DNA"/>
</dbReference>
<evidence type="ECO:0000313" key="2">
    <source>
        <dbReference type="EMBL" id="PSL44656.1"/>
    </source>
</evidence>
<sequence length="55" mass="6165">MKNLKKNLETIEKFEAINQEELNLIKGGTEMTAADSTKNDSTSQDSKKHDTFGHP</sequence>
<reference evidence="2 3" key="1">
    <citation type="submission" date="2018-03" db="EMBL/GenBank/DDBJ databases">
        <title>Genomic Encyclopedia of Archaeal and Bacterial Type Strains, Phase II (KMG-II): from individual species to whole genera.</title>
        <authorList>
            <person name="Goeker M."/>
        </authorList>
    </citation>
    <scope>NUCLEOTIDE SEQUENCE [LARGE SCALE GENOMIC DNA]</scope>
    <source>
        <strain evidence="2 3">DSM 24859</strain>
    </source>
</reference>
<dbReference type="AlphaFoldDB" id="A0A2P8HEJ7"/>
<accession>A0A2P8HEJ7</accession>
<feature type="region of interest" description="Disordered" evidence="1">
    <location>
        <begin position="28"/>
        <end position="55"/>
    </location>
</feature>
<feature type="compositionally biased region" description="Polar residues" evidence="1">
    <location>
        <begin position="34"/>
        <end position="44"/>
    </location>
</feature>
<evidence type="ECO:0000256" key="1">
    <source>
        <dbReference type="SAM" id="MobiDB-lite"/>
    </source>
</evidence>
<organism evidence="2 3">
    <name type="scientific">Chitinophaga niastensis</name>
    <dbReference type="NCBI Taxonomy" id="536980"/>
    <lineage>
        <taxon>Bacteria</taxon>
        <taxon>Pseudomonadati</taxon>
        <taxon>Bacteroidota</taxon>
        <taxon>Chitinophagia</taxon>
        <taxon>Chitinophagales</taxon>
        <taxon>Chitinophagaceae</taxon>
        <taxon>Chitinophaga</taxon>
    </lineage>
</organism>
<keyword evidence="3" id="KW-1185">Reference proteome</keyword>
<protein>
    <submittedName>
        <fullName evidence="2">Uncharacterized protein</fullName>
    </submittedName>
</protein>
<comment type="caution">
    <text evidence="2">The sequence shown here is derived from an EMBL/GenBank/DDBJ whole genome shotgun (WGS) entry which is preliminary data.</text>
</comment>
<name>A0A2P8HEJ7_CHINA</name>
<dbReference type="RefSeq" id="WP_158267092.1">
    <property type="nucleotide sequence ID" value="NZ_PYAW01000005.1"/>
</dbReference>
<dbReference type="Proteomes" id="UP000240971">
    <property type="component" value="Unassembled WGS sequence"/>
</dbReference>
<gene>
    <name evidence="2" type="ORF">CLV51_10528</name>
</gene>
<evidence type="ECO:0000313" key="3">
    <source>
        <dbReference type="Proteomes" id="UP000240971"/>
    </source>
</evidence>
<proteinExistence type="predicted"/>